<feature type="compositionally biased region" description="Basic and acidic residues" evidence="1">
    <location>
        <begin position="1"/>
        <end position="10"/>
    </location>
</feature>
<keyword evidence="2" id="KW-0472">Membrane</keyword>
<feature type="region of interest" description="Disordered" evidence="1">
    <location>
        <begin position="1"/>
        <end position="22"/>
    </location>
</feature>
<proteinExistence type="predicted"/>
<name>A0AAE7XI58_9CAUD</name>
<sequence>MNRRTFDEGRSKHHRCKPPPRPAVSSYLALLDAENPITSVNRKACNAVEHNEDSKSIDAATLLDIGYGTEQIACAILNFIPDDYIRECFHVDSPDWFRWGNYTRPFGPAFSNSCLFHCFLRCLVRLFEGRNIFDRNPEAGAIAIIIARALVAVVAPGFLFAADREASGHFA</sequence>
<evidence type="ECO:0000313" key="3">
    <source>
        <dbReference type="EMBL" id="QZE50781.1"/>
    </source>
</evidence>
<evidence type="ECO:0000256" key="2">
    <source>
        <dbReference type="SAM" id="Phobius"/>
    </source>
</evidence>
<keyword evidence="2" id="KW-1133">Transmembrane helix</keyword>
<dbReference type="Proteomes" id="UP000828229">
    <property type="component" value="Segment"/>
</dbReference>
<dbReference type="EMBL" id="MZ428225">
    <property type="protein sequence ID" value="QZE50781.1"/>
    <property type="molecule type" value="Genomic_DNA"/>
</dbReference>
<evidence type="ECO:0000313" key="4">
    <source>
        <dbReference type="Proteomes" id="UP000828229"/>
    </source>
</evidence>
<protein>
    <submittedName>
        <fullName evidence="3">Uncharacterized protein</fullName>
    </submittedName>
</protein>
<evidence type="ECO:0000256" key="1">
    <source>
        <dbReference type="SAM" id="MobiDB-lite"/>
    </source>
</evidence>
<accession>A0AAE7XI58</accession>
<keyword evidence="2" id="KW-0812">Transmembrane</keyword>
<organism evidence="3 4">
    <name type="scientific">Klebsiella phage vB_KpnS-VAC7</name>
    <dbReference type="NCBI Taxonomy" id="2864365"/>
    <lineage>
        <taxon>Viruses</taxon>
        <taxon>Duplodnaviria</taxon>
        <taxon>Heunggongvirae</taxon>
        <taxon>Uroviricota</taxon>
        <taxon>Caudoviricetes</taxon>
        <taxon>Drexlerviridae</taxon>
        <taxon>Webervirus</taxon>
        <taxon>Webervirus VAC7</taxon>
    </lineage>
</organism>
<feature type="transmembrane region" description="Helical" evidence="2">
    <location>
        <begin position="139"/>
        <end position="162"/>
    </location>
</feature>
<keyword evidence="4" id="KW-1185">Reference proteome</keyword>
<reference evidence="3 4" key="1">
    <citation type="submission" date="2021-06" db="EMBL/GenBank/DDBJ databases">
        <title>PemIK (PemK/PemI) type II TA system from Klebsiella pneumoniae clinical strains inhibits lytic phage.</title>
        <authorList>
            <person name="Bleriot I.I."/>
            <person name="Blasco L.L."/>
            <person name="Pacios O.O."/>
            <person name="Fernandez-Garcia L.L."/>
            <person name="Ambroa A.A."/>
            <person name="Lopez M.M."/>
            <person name="Gonzalez-Bardanca M.M."/>
            <person name="Fernandez-Cuenca F.F."/>
            <person name="Oteo J.J."/>
            <person name="Pascual A.A."/>
            <person name="Martinez-Martinez L.L."/>
            <person name="Domingo-Calap P.P."/>
            <person name="Wood T.T.K."/>
            <person name="Tomas M.M."/>
        </authorList>
    </citation>
    <scope>NUCLEOTIDE SEQUENCE [LARGE SCALE GENOMIC DNA]</scope>
</reference>